<dbReference type="InterPro" id="IPR013783">
    <property type="entry name" value="Ig-like_fold"/>
</dbReference>
<dbReference type="EMBL" id="JBHLTG010000018">
    <property type="protein sequence ID" value="MFC0682798.1"/>
    <property type="molecule type" value="Genomic_DNA"/>
</dbReference>
<dbReference type="Gene3D" id="2.60.40.10">
    <property type="entry name" value="Immunoglobulins"/>
    <property type="match status" value="1"/>
</dbReference>
<name>A0ABV6S3U1_9GAMM</name>
<evidence type="ECO:0000256" key="1">
    <source>
        <dbReference type="SAM" id="Phobius"/>
    </source>
</evidence>
<dbReference type="RefSeq" id="WP_386677166.1">
    <property type="nucleotide sequence ID" value="NZ_JBHLTG010000018.1"/>
</dbReference>
<organism evidence="2 3">
    <name type="scientific">Lysobacter korlensis</name>
    <dbReference type="NCBI Taxonomy" id="553636"/>
    <lineage>
        <taxon>Bacteria</taxon>
        <taxon>Pseudomonadati</taxon>
        <taxon>Pseudomonadota</taxon>
        <taxon>Gammaproteobacteria</taxon>
        <taxon>Lysobacterales</taxon>
        <taxon>Lysobacteraceae</taxon>
        <taxon>Lysobacter</taxon>
    </lineage>
</organism>
<sequence length="294" mass="30573">MSRADIPDKKAPREYSRWSVVSWRPGFILSILLLELVALIILFLAYLARGIDRAVLPLAIAGVLPIVVPWGGALGGVTKAIVGLSSYWRNFGPAGPSTQSKRFNAWYLVRLPIGAIYGSVAALIVVLFLETVDPASDANIDTSARGSATLFVVAFVVGYKQDVFAQLISRVTDVLLGPGNTSAEGTGDTTVGLSFDPARVKFGAVAIGGDPGEAEIALVNGSSQELTLAATSLATAPPFEVVGPAPTGQLAPLGGRASVRIRFMPTEAKSYDGELTATIGDETATASLSGRGTV</sequence>
<keyword evidence="3" id="KW-1185">Reference proteome</keyword>
<comment type="caution">
    <text evidence="2">The sequence shown here is derived from an EMBL/GenBank/DDBJ whole genome shotgun (WGS) entry which is preliminary data.</text>
</comment>
<keyword evidence="1" id="KW-0812">Transmembrane</keyword>
<evidence type="ECO:0008006" key="4">
    <source>
        <dbReference type="Google" id="ProtNLM"/>
    </source>
</evidence>
<feature type="transmembrane region" description="Helical" evidence="1">
    <location>
        <begin position="27"/>
        <end position="48"/>
    </location>
</feature>
<proteinExistence type="predicted"/>
<keyword evidence="1" id="KW-1133">Transmembrane helix</keyword>
<gene>
    <name evidence="2" type="ORF">ACFFGH_33620</name>
</gene>
<feature type="transmembrane region" description="Helical" evidence="1">
    <location>
        <begin position="55"/>
        <end position="88"/>
    </location>
</feature>
<evidence type="ECO:0000313" key="2">
    <source>
        <dbReference type="EMBL" id="MFC0682798.1"/>
    </source>
</evidence>
<feature type="transmembrane region" description="Helical" evidence="1">
    <location>
        <begin position="108"/>
        <end position="129"/>
    </location>
</feature>
<accession>A0ABV6S3U1</accession>
<dbReference type="Proteomes" id="UP001589896">
    <property type="component" value="Unassembled WGS sequence"/>
</dbReference>
<reference evidence="2 3" key="1">
    <citation type="submission" date="2024-09" db="EMBL/GenBank/DDBJ databases">
        <authorList>
            <person name="Sun Q."/>
            <person name="Mori K."/>
        </authorList>
    </citation>
    <scope>NUCLEOTIDE SEQUENCE [LARGE SCALE GENOMIC DNA]</scope>
    <source>
        <strain evidence="2 3">KCTC 23076</strain>
    </source>
</reference>
<evidence type="ECO:0000313" key="3">
    <source>
        <dbReference type="Proteomes" id="UP001589896"/>
    </source>
</evidence>
<keyword evidence="1" id="KW-0472">Membrane</keyword>
<protein>
    <recommendedName>
        <fullName evidence="4">Abnormal spindle-like microcephaly-associated protein ASH domain-containing protein</fullName>
    </recommendedName>
</protein>